<evidence type="ECO:0000313" key="10">
    <source>
        <dbReference type="Proteomes" id="UP000321405"/>
    </source>
</evidence>
<dbReference type="GO" id="GO:0005694">
    <property type="term" value="C:chromosome"/>
    <property type="evidence" value="ECO:0007669"/>
    <property type="project" value="InterPro"/>
</dbReference>
<gene>
    <name evidence="7 9" type="primary">smc</name>
    <name evidence="9" type="ORF">SSA02_08090</name>
</gene>
<comment type="subunit">
    <text evidence="7">Homodimer.</text>
</comment>
<dbReference type="HAMAP" id="MF_01894">
    <property type="entry name" value="Smc_prok"/>
    <property type="match status" value="1"/>
</dbReference>
<dbReference type="GO" id="GO:0006260">
    <property type="term" value="P:DNA replication"/>
    <property type="evidence" value="ECO:0007669"/>
    <property type="project" value="UniProtKB-UniRule"/>
</dbReference>
<evidence type="ECO:0000256" key="1">
    <source>
        <dbReference type="ARBA" id="ARBA00004496"/>
    </source>
</evidence>
<dbReference type="SUPFAM" id="SSF75553">
    <property type="entry name" value="Smc hinge domain"/>
    <property type="match status" value="1"/>
</dbReference>
<keyword evidence="10" id="KW-1185">Reference proteome</keyword>
<dbReference type="RefSeq" id="WP_147092559.1">
    <property type="nucleotide sequence ID" value="NZ_BJVC01000001.1"/>
</dbReference>
<evidence type="ECO:0000256" key="2">
    <source>
        <dbReference type="ARBA" id="ARBA00022490"/>
    </source>
</evidence>
<dbReference type="SUPFAM" id="SSF52540">
    <property type="entry name" value="P-loop containing nucleoside triphosphate hydrolases"/>
    <property type="match status" value="1"/>
</dbReference>
<keyword evidence="2 7" id="KW-0963">Cytoplasm</keyword>
<evidence type="ECO:0000256" key="3">
    <source>
        <dbReference type="ARBA" id="ARBA00022741"/>
    </source>
</evidence>
<evidence type="ECO:0000256" key="6">
    <source>
        <dbReference type="ARBA" id="ARBA00023125"/>
    </source>
</evidence>
<dbReference type="CDD" id="cd03278">
    <property type="entry name" value="ABC_SMC_barmotin"/>
    <property type="match status" value="1"/>
</dbReference>
<feature type="coiled-coil region" evidence="7">
    <location>
        <begin position="1117"/>
        <end position="1179"/>
    </location>
</feature>
<comment type="function">
    <text evidence="7">Required for chromosome condensation and partitioning.</text>
</comment>
<evidence type="ECO:0000259" key="8">
    <source>
        <dbReference type="Pfam" id="PF02463"/>
    </source>
</evidence>
<keyword evidence="6 7" id="KW-0238">DNA-binding</keyword>
<sequence>MSPRITRLRIAGFKSFADPATIDILPGLTGIVGPNGCGKSNVVEALRWAMGESSARALRGGELDDLIFAGTRARAARSIAEVTLWLENAIGVAPAPFSTADTLEICRRAERGSGSDFRLNGRALRARDVTTLFADLSSGARSSSIVSQNRVSALIAAKPEERRALLEEAAGITGLHARRHDAELKLRQAEGNIERSEDLRQQLATRLDSLEGQTRQARRYRELSETIRKDEHRLAWLGQKKADEQVERCSARLEAAKAEAANAAHAAIQAAQELAARSEAIGSVRQTVETLREGRDELRLVSGTTRAALARAEEAIGEIERRLQAASEDRDIAQLRLAESAARLSQLDAERERCRDGLAALPDRLAALAGQRARHESDLAGAGNRRETLARALDEAQQRAHRLRTEHDAAERLVAALDEEHRTLGLELNRLSESLPLTADLEAQETVLATRQTERAALVETCERLDDAHQEARLALARAEQEAGQTEETARKAREEIAELEAQIAALDAQISAQEETLRSLAASRLSRDALAALDDRAEKLDEAVAGARAERDALRHRADRAEQAVLAAESERQTALRTRTLLDQDHMQATQALTRQTGLIAQLEKERDDARASLPAEERLAAASGAHGKERNALERLDAGIASLTEERASLRSDLDGHEAALREARASHLTLAARHEALEASLPAEQLPAPLIEALIVPPGLEKAIASVLGETLTASLLEEQSRCWAVLPAGDSPSLPDGVPSLASLMSCPPALARCLAATGLVNDRETGASIQQRLAPGQCLVSRDGALWRWDGFRDTGTEATAASAQMALRATLREVAEARDEAACAIPPLEAGCARMKARDHDLSTRLTELNALHREADRRCRSAREEEQALREKKADGESRLARTIERLDEAAIQRDEALARASQAESARAALPAAAVLDSSVAETRAVRDRSRSDLADAETRLNTLEQDSAEARETAGRKRLEDETTALREATLVQARLRAVEERTRASQRCAAIAIDGIDSRAEAARAERESGRLRLSALDEERETRKRALLALEETIGTARAQLDAQRTSFLALSSRISALQPRHGQLTQALETARENRAALAPVPDLSGDEASLLEAEAQETTLRATRDALAAEEQAASALLDQLERDIGQLELRIGETQELHATRETDLTRATERIDGVNRERETTRADARQQAEALARHETRLAEAETGYAQAGARLLDIETAMEALEAVREREERRSTQMREELILLQERHAQALAQRDAIENRVEAPSDDAQDAMSGDPVDGNETALRRRLSRCQKEREALGPVNLLAEQEYEEARTRSEHLAREHEELEAAIGRLRGSINLLKKEGRERLQAVFVEVDHHFQSLFSRMFNGGRAHLGLVGSDDPLEAGLEIFAQPPGKKLSTLSLLSGGEQALTALSLIFATFRCQPAPLCILDEVDAPLDDANVERLCGLLRDMTTEAETRFLIVTHHQLTMAHMDRLFGVTMQERGVSQVLSVDLSAAAGFIETAPR</sequence>
<dbReference type="InterPro" id="IPR011890">
    <property type="entry name" value="SMC_prok"/>
</dbReference>
<feature type="coiled-coil region" evidence="7">
    <location>
        <begin position="852"/>
        <end position="962"/>
    </location>
</feature>
<keyword evidence="4 7" id="KW-0067">ATP-binding</keyword>
<dbReference type="Gene3D" id="3.40.50.300">
    <property type="entry name" value="P-loop containing nucleotide triphosphate hydrolases"/>
    <property type="match status" value="2"/>
</dbReference>
<proteinExistence type="inferred from homology"/>
<feature type="coiled-coil region" evidence="7">
    <location>
        <begin position="379"/>
        <end position="420"/>
    </location>
</feature>
<dbReference type="GO" id="GO:0003677">
    <property type="term" value="F:DNA binding"/>
    <property type="evidence" value="ECO:0007669"/>
    <property type="project" value="UniProtKB-UniRule"/>
</dbReference>
<protein>
    <recommendedName>
        <fullName evidence="7">Chromosome partition protein Smc</fullName>
    </recommendedName>
</protein>
<dbReference type="FunFam" id="3.40.50.300:FF:000901">
    <property type="entry name" value="Chromosome partition protein Smc"/>
    <property type="match status" value="1"/>
</dbReference>
<dbReference type="OrthoDB" id="9808768at2"/>
<dbReference type="Proteomes" id="UP000321405">
    <property type="component" value="Unassembled WGS sequence"/>
</dbReference>
<dbReference type="GO" id="GO:0005737">
    <property type="term" value="C:cytoplasm"/>
    <property type="evidence" value="ECO:0007669"/>
    <property type="project" value="UniProtKB-SubCell"/>
</dbReference>
<feature type="domain" description="RecF/RecN/SMC N-terminal" evidence="8">
    <location>
        <begin position="5"/>
        <end position="1484"/>
    </location>
</feature>
<dbReference type="InterPro" id="IPR003395">
    <property type="entry name" value="RecF/RecN/SMC_N"/>
</dbReference>
<reference evidence="9 10" key="1">
    <citation type="submission" date="2019-07" db="EMBL/GenBank/DDBJ databases">
        <title>Whole genome shotgun sequence of Swaminathania salitolerans NBRC 104436.</title>
        <authorList>
            <person name="Hosoyama A."/>
            <person name="Uohara A."/>
            <person name="Ohji S."/>
            <person name="Ichikawa N."/>
        </authorList>
    </citation>
    <scope>NUCLEOTIDE SEQUENCE [LARGE SCALE GENOMIC DNA]</scope>
    <source>
        <strain evidence="9 10">NBRC 104436</strain>
    </source>
</reference>
<feature type="coiled-coil region" evidence="7">
    <location>
        <begin position="462"/>
        <end position="669"/>
    </location>
</feature>
<dbReference type="GO" id="GO:0016887">
    <property type="term" value="F:ATP hydrolysis activity"/>
    <property type="evidence" value="ECO:0007669"/>
    <property type="project" value="InterPro"/>
</dbReference>
<dbReference type="EMBL" id="BJVC01000001">
    <property type="protein sequence ID" value="GEL01646.1"/>
    <property type="molecule type" value="Genomic_DNA"/>
</dbReference>
<feature type="binding site" evidence="7">
    <location>
        <begin position="34"/>
        <end position="41"/>
    </location>
    <ligand>
        <name>ATP</name>
        <dbReference type="ChEBI" id="CHEBI:30616"/>
    </ligand>
</feature>
<keyword evidence="3 7" id="KW-0547">Nucleotide-binding</keyword>
<evidence type="ECO:0000256" key="4">
    <source>
        <dbReference type="ARBA" id="ARBA00022840"/>
    </source>
</evidence>
<dbReference type="PIRSF" id="PIRSF005719">
    <property type="entry name" value="SMC"/>
    <property type="match status" value="1"/>
</dbReference>
<evidence type="ECO:0000256" key="7">
    <source>
        <dbReference type="HAMAP-Rule" id="MF_01894"/>
    </source>
</evidence>
<dbReference type="PANTHER" id="PTHR43977">
    <property type="entry name" value="STRUCTURAL MAINTENANCE OF CHROMOSOMES PROTEIN 3"/>
    <property type="match status" value="1"/>
</dbReference>
<comment type="domain">
    <text evidence="7">Contains large globular domains required for ATP hydrolysis at each terminus and a third globular domain forming a flexible hinge near the middle of the molecule. These domains are separated by coiled-coil structures.</text>
</comment>
<dbReference type="InterPro" id="IPR036277">
    <property type="entry name" value="SMC_hinge_sf"/>
</dbReference>
<feature type="coiled-coil region" evidence="7">
    <location>
        <begin position="239"/>
        <end position="273"/>
    </location>
</feature>
<dbReference type="GO" id="GO:0030261">
    <property type="term" value="P:chromosome condensation"/>
    <property type="evidence" value="ECO:0007669"/>
    <property type="project" value="InterPro"/>
</dbReference>
<feature type="coiled-coil region" evidence="7">
    <location>
        <begin position="1298"/>
        <end position="1339"/>
    </location>
</feature>
<organism evidence="9 10">
    <name type="scientific">Swaminathania salitolerans</name>
    <dbReference type="NCBI Taxonomy" id="182838"/>
    <lineage>
        <taxon>Bacteria</taxon>
        <taxon>Pseudomonadati</taxon>
        <taxon>Pseudomonadota</taxon>
        <taxon>Alphaproteobacteria</taxon>
        <taxon>Acetobacterales</taxon>
        <taxon>Acetobacteraceae</taxon>
        <taxon>Swaminathania</taxon>
    </lineage>
</organism>
<feature type="coiled-coil region" evidence="7">
    <location>
        <begin position="179"/>
        <end position="213"/>
    </location>
</feature>
<accession>A0A511BMT9</accession>
<name>A0A511BMT9_9PROT</name>
<dbReference type="GO" id="GO:0007062">
    <property type="term" value="P:sister chromatid cohesion"/>
    <property type="evidence" value="ECO:0007669"/>
    <property type="project" value="InterPro"/>
</dbReference>
<comment type="caution">
    <text evidence="9">The sequence shown here is derived from an EMBL/GenBank/DDBJ whole genome shotgun (WGS) entry which is preliminary data.</text>
</comment>
<dbReference type="GO" id="GO:0007059">
    <property type="term" value="P:chromosome segregation"/>
    <property type="evidence" value="ECO:0007669"/>
    <property type="project" value="UniProtKB-UniRule"/>
</dbReference>
<evidence type="ECO:0000256" key="5">
    <source>
        <dbReference type="ARBA" id="ARBA00023054"/>
    </source>
</evidence>
<dbReference type="InterPro" id="IPR024704">
    <property type="entry name" value="SMC"/>
</dbReference>
<feature type="coiled-coil region" evidence="7">
    <location>
        <begin position="309"/>
        <end position="336"/>
    </location>
</feature>
<feature type="coiled-coil region" evidence="7">
    <location>
        <begin position="1208"/>
        <end position="1256"/>
    </location>
</feature>
<dbReference type="GO" id="GO:0005524">
    <property type="term" value="F:ATP binding"/>
    <property type="evidence" value="ECO:0007669"/>
    <property type="project" value="UniProtKB-UniRule"/>
</dbReference>
<dbReference type="InterPro" id="IPR027417">
    <property type="entry name" value="P-loop_NTPase"/>
</dbReference>
<comment type="subcellular location">
    <subcellularLocation>
        <location evidence="1 7">Cytoplasm</location>
    </subcellularLocation>
</comment>
<evidence type="ECO:0000313" key="9">
    <source>
        <dbReference type="EMBL" id="GEL01646.1"/>
    </source>
</evidence>
<comment type="similarity">
    <text evidence="7">Belongs to the SMC family.</text>
</comment>
<keyword evidence="5 7" id="KW-0175">Coiled coil</keyword>
<dbReference type="Pfam" id="PF02463">
    <property type="entry name" value="SMC_N"/>
    <property type="match status" value="1"/>
</dbReference>